<feature type="compositionally biased region" description="Basic and acidic residues" evidence="12">
    <location>
        <begin position="356"/>
        <end position="380"/>
    </location>
</feature>
<dbReference type="Pfam" id="PF07653">
    <property type="entry name" value="SH3_2"/>
    <property type="match status" value="1"/>
</dbReference>
<dbReference type="AlphaFoldDB" id="A0AAX6QTC1"/>
<accession>A0AAX6QTC1</accession>
<feature type="region of interest" description="Disordered" evidence="12">
    <location>
        <begin position="211"/>
        <end position="265"/>
    </location>
</feature>
<dbReference type="CDD" id="cd11916">
    <property type="entry name" value="SH3_Sorbs1_3"/>
    <property type="match status" value="1"/>
</dbReference>
<feature type="region of interest" description="Disordered" evidence="12">
    <location>
        <begin position="300"/>
        <end position="329"/>
    </location>
</feature>
<keyword evidence="15" id="KW-1185">Reference proteome</keyword>
<evidence type="ECO:0000256" key="3">
    <source>
        <dbReference type="ARBA" id="ARBA00004496"/>
    </source>
</evidence>
<dbReference type="PANTHER" id="PTHR14167:SF64">
    <property type="entry name" value="SORBIN AND SH3 DOMAIN-CONTAINING PROTEIN 1"/>
    <property type="match status" value="1"/>
</dbReference>
<dbReference type="InterPro" id="IPR001452">
    <property type="entry name" value="SH3_domain"/>
</dbReference>
<feature type="compositionally biased region" description="Polar residues" evidence="12">
    <location>
        <begin position="164"/>
        <end position="195"/>
    </location>
</feature>
<dbReference type="InterPro" id="IPR036028">
    <property type="entry name" value="SH3-like_dom_sf"/>
</dbReference>
<feature type="domain" description="SoHo" evidence="14">
    <location>
        <begin position="258"/>
        <end position="315"/>
    </location>
</feature>
<dbReference type="PROSITE" id="PS50831">
    <property type="entry name" value="SOHO"/>
    <property type="match status" value="1"/>
</dbReference>
<dbReference type="PRINTS" id="PR00499">
    <property type="entry name" value="P67PHOX"/>
</dbReference>
<keyword evidence="6" id="KW-0963">Cytoplasm</keyword>
<dbReference type="SUPFAM" id="SSF50044">
    <property type="entry name" value="SH3-domain"/>
    <property type="match status" value="3"/>
</dbReference>
<gene>
    <name evidence="16" type="primary">Sorbs1</name>
</gene>
<feature type="compositionally biased region" description="Basic and acidic residues" evidence="12">
    <location>
        <begin position="118"/>
        <end position="129"/>
    </location>
</feature>
<evidence type="ECO:0000256" key="5">
    <source>
        <dbReference type="ARBA" id="ARBA00022475"/>
    </source>
</evidence>
<feature type="compositionally biased region" description="Polar residues" evidence="12">
    <location>
        <begin position="233"/>
        <end position="245"/>
    </location>
</feature>
<dbReference type="InterPro" id="IPR035611">
    <property type="entry name" value="SORBS1_SH3_2"/>
</dbReference>
<keyword evidence="9" id="KW-0965">Cell junction</keyword>
<dbReference type="SMART" id="SM00459">
    <property type="entry name" value="Sorb"/>
    <property type="match status" value="1"/>
</dbReference>
<dbReference type="CTD" id="10580"/>
<evidence type="ECO:0000256" key="8">
    <source>
        <dbReference type="ARBA" id="ARBA00022737"/>
    </source>
</evidence>
<dbReference type="CDD" id="cd11922">
    <property type="entry name" value="SH3_Sorbs1_2"/>
    <property type="match status" value="1"/>
</dbReference>
<dbReference type="Pfam" id="PF14604">
    <property type="entry name" value="SH3_9"/>
    <property type="match status" value="1"/>
</dbReference>
<feature type="domain" description="SH3" evidence="13">
    <location>
        <begin position="679"/>
        <end position="740"/>
    </location>
</feature>
<evidence type="ECO:0000256" key="9">
    <source>
        <dbReference type="ARBA" id="ARBA00022949"/>
    </source>
</evidence>
<dbReference type="InterPro" id="IPR003127">
    <property type="entry name" value="SoHo_dom"/>
</dbReference>
<dbReference type="PRINTS" id="PR00452">
    <property type="entry name" value="SH3DOMAIN"/>
</dbReference>
<organism evidence="15 16">
    <name type="scientific">Heterocephalus glaber</name>
    <name type="common">Naked mole rat</name>
    <dbReference type="NCBI Taxonomy" id="10181"/>
    <lineage>
        <taxon>Eukaryota</taxon>
        <taxon>Metazoa</taxon>
        <taxon>Chordata</taxon>
        <taxon>Craniata</taxon>
        <taxon>Vertebrata</taxon>
        <taxon>Euteleostomi</taxon>
        <taxon>Mammalia</taxon>
        <taxon>Eutheria</taxon>
        <taxon>Euarchontoglires</taxon>
        <taxon>Glires</taxon>
        <taxon>Rodentia</taxon>
        <taxon>Hystricomorpha</taxon>
        <taxon>Bathyergidae</taxon>
        <taxon>Heterocephalus</taxon>
    </lineage>
</organism>
<dbReference type="InterPro" id="IPR050384">
    <property type="entry name" value="Endophilin_SH3RF"/>
</dbReference>
<evidence type="ECO:0000313" key="16">
    <source>
        <dbReference type="RefSeq" id="XP_012925346.1"/>
    </source>
</evidence>
<dbReference type="GeneID" id="101711592"/>
<keyword evidence="7" id="KW-0597">Phosphoprotein</keyword>
<evidence type="ECO:0000256" key="12">
    <source>
        <dbReference type="SAM" id="MobiDB-lite"/>
    </source>
</evidence>
<dbReference type="GO" id="GO:0005886">
    <property type="term" value="C:plasma membrane"/>
    <property type="evidence" value="ECO:0007669"/>
    <property type="project" value="UniProtKB-SubCell"/>
</dbReference>
<dbReference type="GO" id="GO:0005737">
    <property type="term" value="C:cytoplasm"/>
    <property type="evidence" value="ECO:0007669"/>
    <property type="project" value="UniProtKB-SubCell"/>
</dbReference>
<comment type="subcellular location">
    <subcellularLocation>
        <location evidence="2">Cell junction</location>
        <location evidence="2">Focal adhesion</location>
    </subcellularLocation>
    <subcellularLocation>
        <location evidence="1">Cell membrane</location>
    </subcellularLocation>
    <subcellularLocation>
        <location evidence="3">Cytoplasm</location>
    </subcellularLocation>
</comment>
<evidence type="ECO:0000256" key="7">
    <source>
        <dbReference type="ARBA" id="ARBA00022553"/>
    </source>
</evidence>
<proteinExistence type="predicted"/>
<dbReference type="FunFam" id="2.30.30.40:FF:000001">
    <property type="entry name" value="Sorbin and SH3 domain-containing protein 1 isoform 2"/>
    <property type="match status" value="1"/>
</dbReference>
<evidence type="ECO:0000256" key="4">
    <source>
        <dbReference type="ARBA" id="ARBA00022443"/>
    </source>
</evidence>
<reference evidence="16" key="1">
    <citation type="submission" date="2025-08" db="UniProtKB">
        <authorList>
            <consortium name="RefSeq"/>
        </authorList>
    </citation>
    <scope>IDENTIFICATION</scope>
</reference>
<feature type="region of interest" description="Disordered" evidence="12">
    <location>
        <begin position="158"/>
        <end position="195"/>
    </location>
</feature>
<evidence type="ECO:0000256" key="10">
    <source>
        <dbReference type="ARBA" id="ARBA00023136"/>
    </source>
</evidence>
<feature type="domain" description="SH3" evidence="13">
    <location>
        <begin position="573"/>
        <end position="634"/>
    </location>
</feature>
<keyword evidence="10" id="KW-0472">Membrane</keyword>
<feature type="region of interest" description="Disordered" evidence="12">
    <location>
        <begin position="455"/>
        <end position="478"/>
    </location>
</feature>
<evidence type="ECO:0000256" key="1">
    <source>
        <dbReference type="ARBA" id="ARBA00004236"/>
    </source>
</evidence>
<feature type="domain" description="SH3" evidence="13">
    <location>
        <begin position="499"/>
        <end position="558"/>
    </location>
</feature>
<protein>
    <submittedName>
        <fullName evidence="16">Sorbin and SH3 domain-containing protein 1 isoform X39</fullName>
    </submittedName>
</protein>
<dbReference type="InterPro" id="IPR035606">
    <property type="entry name" value="SORBS1_SH3"/>
</dbReference>
<feature type="compositionally biased region" description="Low complexity" evidence="12">
    <location>
        <begin position="649"/>
        <end position="667"/>
    </location>
</feature>
<name>A0AAX6QTC1_HETGA</name>
<dbReference type="PANTHER" id="PTHR14167">
    <property type="entry name" value="SH3 DOMAIN-CONTAINING"/>
    <property type="match status" value="1"/>
</dbReference>
<dbReference type="Pfam" id="PF00018">
    <property type="entry name" value="SH3_1"/>
    <property type="match status" value="1"/>
</dbReference>
<dbReference type="RefSeq" id="XP_012925346.1">
    <property type="nucleotide sequence ID" value="XM_013069892.2"/>
</dbReference>
<sequence>MKFLVTNTKSSSESPLQKICPATTMNSKCDVGTSRAVVNGLTPGSNGQDKATADPLRARSISAVKIIPVKTVKNASGLVLPPDMDPTKICTGKGAVTLRASSSYGEAPTSSPVSPQETLEHESKPDDWRLSSSADANGNAQPSSLAAKGYRSVHPSLLADKPQRSSPLLNEVSSSHIATDSQAFPPASKTSSAYPSTTIVNPTIVLLQHNREQQKRLSNLSDPVSERRVGEDSSPTQEKPTSPSRTAEKRAKDDSRRVVKSTQDLSDVSMDEVGIPLRNTERSKDWYKTMFRQIHKLNRDDDSDLYSPRYSFSEDTKSPLSVPRSKSEMSYIDGEKVVKRSATLPLPARSSSLKSSPERNDWEPPDKKVDTRKYRAEPKSIYEYQPGKSSVLNNEKMSSAVSPTPDISSEPPGYIYSSNFHAVKRESDGAPGDLASLENERQIYKSVLEGGDIPLQGLSGLKRPSSSASTKDSESPRHFIPADYMESTEEFIRRRHDDKEMRPARAKFDFKAQTLKELPLQKGDIVYIYKQIDQNWYEGEHHGRVGIFPCTYIELLPPAEKAQPKKLPPVQVLEYGEAIAKFNFNGDTQVEMSFRKGERITLLRQVDENWYEGRIPGTSRQGIFPITYVDVLKRPLVKNPVDYIDLPYSSSPSQSATASPQQPQAQQRRITPDRSQTSQDLFSYQALYSYTPQNDDELELRDGDIVDVMEKCDDGWFVGTSRRTRQFGTFPGNYVKPLYL</sequence>
<evidence type="ECO:0000259" key="13">
    <source>
        <dbReference type="PROSITE" id="PS50002"/>
    </source>
</evidence>
<dbReference type="Pfam" id="PF02208">
    <property type="entry name" value="Sorb"/>
    <property type="match status" value="1"/>
</dbReference>
<evidence type="ECO:0000313" key="15">
    <source>
        <dbReference type="Proteomes" id="UP000694906"/>
    </source>
</evidence>
<dbReference type="FunFam" id="2.30.30.40:FF:000003">
    <property type="entry name" value="Sorbin and SH3 domain-containing protein 1 isoform 2"/>
    <property type="match status" value="1"/>
</dbReference>
<evidence type="ECO:0000259" key="14">
    <source>
        <dbReference type="PROSITE" id="PS50831"/>
    </source>
</evidence>
<feature type="compositionally biased region" description="Polar residues" evidence="12">
    <location>
        <begin position="101"/>
        <end position="117"/>
    </location>
</feature>
<dbReference type="CDD" id="cd11919">
    <property type="entry name" value="SH3_Sorbs1_1"/>
    <property type="match status" value="1"/>
</dbReference>
<keyword evidence="8" id="KW-0677">Repeat</keyword>
<dbReference type="PROSITE" id="PS50002">
    <property type="entry name" value="SH3"/>
    <property type="match status" value="3"/>
</dbReference>
<evidence type="ECO:0000256" key="11">
    <source>
        <dbReference type="PROSITE-ProRule" id="PRU00192"/>
    </source>
</evidence>
<dbReference type="FunFam" id="2.30.30.40:FF:000004">
    <property type="entry name" value="Sorbin and SH3 domain-containing protein 1 isoform 2"/>
    <property type="match status" value="1"/>
</dbReference>
<dbReference type="InterPro" id="IPR035610">
    <property type="entry name" value="SORBS1_SH3_1"/>
</dbReference>
<dbReference type="Gene3D" id="2.30.30.40">
    <property type="entry name" value="SH3 Domains"/>
    <property type="match status" value="3"/>
</dbReference>
<dbReference type="GO" id="GO:0031589">
    <property type="term" value="P:cell-substrate adhesion"/>
    <property type="evidence" value="ECO:0007669"/>
    <property type="project" value="TreeGrafter"/>
</dbReference>
<dbReference type="GO" id="GO:0005925">
    <property type="term" value="C:focal adhesion"/>
    <property type="evidence" value="ECO:0007669"/>
    <property type="project" value="UniProtKB-SubCell"/>
</dbReference>
<dbReference type="GO" id="GO:0005634">
    <property type="term" value="C:nucleus"/>
    <property type="evidence" value="ECO:0007669"/>
    <property type="project" value="TreeGrafter"/>
</dbReference>
<feature type="compositionally biased region" description="Polar residues" evidence="12">
    <location>
        <begin position="130"/>
        <end position="144"/>
    </location>
</feature>
<keyword evidence="4 11" id="KW-0728">SH3 domain</keyword>
<feature type="region of interest" description="Disordered" evidence="12">
    <location>
        <begin position="648"/>
        <end position="677"/>
    </location>
</feature>
<feature type="region of interest" description="Disordered" evidence="12">
    <location>
        <begin position="101"/>
        <end position="144"/>
    </location>
</feature>
<evidence type="ECO:0000256" key="2">
    <source>
        <dbReference type="ARBA" id="ARBA00004246"/>
    </source>
</evidence>
<feature type="region of interest" description="Disordered" evidence="12">
    <location>
        <begin position="342"/>
        <end position="388"/>
    </location>
</feature>
<keyword evidence="5" id="KW-1003">Cell membrane</keyword>
<dbReference type="SMART" id="SM00326">
    <property type="entry name" value="SH3"/>
    <property type="match status" value="3"/>
</dbReference>
<dbReference type="Proteomes" id="UP000694906">
    <property type="component" value="Unplaced"/>
</dbReference>
<feature type="compositionally biased region" description="Basic and acidic residues" evidence="12">
    <location>
        <begin position="246"/>
        <end position="257"/>
    </location>
</feature>
<evidence type="ECO:0000256" key="6">
    <source>
        <dbReference type="ARBA" id="ARBA00022490"/>
    </source>
</evidence>